<comment type="caution">
    <text evidence="7">The sequence shown here is derived from an EMBL/GenBank/DDBJ whole genome shotgun (WGS) entry which is preliminary data.</text>
</comment>
<keyword evidence="8" id="KW-1185">Reference proteome</keyword>
<dbReference type="Pfam" id="PF03631">
    <property type="entry name" value="Virul_fac_BrkB"/>
    <property type="match status" value="1"/>
</dbReference>
<evidence type="ECO:0000256" key="1">
    <source>
        <dbReference type="ARBA" id="ARBA00004651"/>
    </source>
</evidence>
<accession>A0A542SNA6</accession>
<evidence type="ECO:0000256" key="4">
    <source>
        <dbReference type="ARBA" id="ARBA00022989"/>
    </source>
</evidence>
<keyword evidence="2" id="KW-1003">Cell membrane</keyword>
<evidence type="ECO:0000256" key="5">
    <source>
        <dbReference type="ARBA" id="ARBA00023136"/>
    </source>
</evidence>
<dbReference type="PANTHER" id="PTHR30213">
    <property type="entry name" value="INNER MEMBRANE PROTEIN YHJD"/>
    <property type="match status" value="1"/>
</dbReference>
<keyword evidence="5 6" id="KW-0472">Membrane</keyword>
<feature type="transmembrane region" description="Helical" evidence="6">
    <location>
        <begin position="256"/>
        <end position="282"/>
    </location>
</feature>
<keyword evidence="3 6" id="KW-0812">Transmembrane</keyword>
<gene>
    <name evidence="7" type="ORF">FB389_0761</name>
</gene>
<proteinExistence type="predicted"/>
<comment type="subcellular location">
    <subcellularLocation>
        <location evidence="1">Cell membrane</location>
        <topology evidence="1">Multi-pass membrane protein</topology>
    </subcellularLocation>
</comment>
<feature type="transmembrane region" description="Helical" evidence="6">
    <location>
        <begin position="154"/>
        <end position="181"/>
    </location>
</feature>
<protein>
    <submittedName>
        <fullName evidence="7">Membrane protein</fullName>
    </submittedName>
</protein>
<dbReference type="EMBL" id="VFNV01000001">
    <property type="protein sequence ID" value="TQK76103.1"/>
    <property type="molecule type" value="Genomic_DNA"/>
</dbReference>
<feature type="transmembrane region" description="Helical" evidence="6">
    <location>
        <begin position="225"/>
        <end position="244"/>
    </location>
</feature>
<keyword evidence="4 6" id="KW-1133">Transmembrane helix</keyword>
<dbReference type="OrthoDB" id="5143175at2"/>
<evidence type="ECO:0000313" key="8">
    <source>
        <dbReference type="Proteomes" id="UP000316181"/>
    </source>
</evidence>
<dbReference type="AlphaFoldDB" id="A0A542SNA6"/>
<sequence>MKSAYERLTGWVAAVMAWWNSTRIGRALKRYGAAAGGLLAGGVAYSAAFSLFAGLVIGYTVLIRVVGGHIELRNRALGLVDQYVPGLVDTGNGGVLTPSQLLLEKGSAVATVIAGAVLLWSAISFMGGLRTAVQTVMHAEPVSENFLIAKAKDLGGYVILAVAVIVSAGVSIAIAAAQSWIQEHLGTAAGPGATAAGVLFGLLIDVAVFLYVLRVMGKYRGARRPLFASAVAVSAVVETLRILGTQVITGSISKNALLASFAVMITLLMLVNLLTQTVLYAAAWLSEDDSGRIADSAQATR</sequence>
<dbReference type="RefSeq" id="WP_142111431.1">
    <property type="nucleotide sequence ID" value="NZ_BAAATB010000002.1"/>
</dbReference>
<evidence type="ECO:0000256" key="2">
    <source>
        <dbReference type="ARBA" id="ARBA00022475"/>
    </source>
</evidence>
<dbReference type="GO" id="GO:0005886">
    <property type="term" value="C:plasma membrane"/>
    <property type="evidence" value="ECO:0007669"/>
    <property type="project" value="UniProtKB-SubCell"/>
</dbReference>
<feature type="transmembrane region" description="Helical" evidence="6">
    <location>
        <begin position="108"/>
        <end position="133"/>
    </location>
</feature>
<dbReference type="Proteomes" id="UP000316181">
    <property type="component" value="Unassembled WGS sequence"/>
</dbReference>
<name>A0A542SNA6_9MICO</name>
<feature type="transmembrane region" description="Helical" evidence="6">
    <location>
        <begin position="31"/>
        <end position="57"/>
    </location>
</feature>
<evidence type="ECO:0000313" key="7">
    <source>
        <dbReference type="EMBL" id="TQK76103.1"/>
    </source>
</evidence>
<evidence type="ECO:0000256" key="3">
    <source>
        <dbReference type="ARBA" id="ARBA00022692"/>
    </source>
</evidence>
<evidence type="ECO:0000256" key="6">
    <source>
        <dbReference type="SAM" id="Phobius"/>
    </source>
</evidence>
<feature type="transmembrane region" description="Helical" evidence="6">
    <location>
        <begin position="193"/>
        <end position="213"/>
    </location>
</feature>
<organism evidence="7 8">
    <name type="scientific">Rarobacter incanus</name>
    <dbReference type="NCBI Taxonomy" id="153494"/>
    <lineage>
        <taxon>Bacteria</taxon>
        <taxon>Bacillati</taxon>
        <taxon>Actinomycetota</taxon>
        <taxon>Actinomycetes</taxon>
        <taxon>Micrococcales</taxon>
        <taxon>Rarobacteraceae</taxon>
        <taxon>Rarobacter</taxon>
    </lineage>
</organism>
<reference evidence="7 8" key="1">
    <citation type="submission" date="2019-06" db="EMBL/GenBank/DDBJ databases">
        <title>Sequencing the genomes of 1000 actinobacteria strains.</title>
        <authorList>
            <person name="Klenk H.-P."/>
        </authorList>
    </citation>
    <scope>NUCLEOTIDE SEQUENCE [LARGE SCALE GENOMIC DNA]</scope>
    <source>
        <strain evidence="7 8">DSM 10596</strain>
    </source>
</reference>
<dbReference type="PANTHER" id="PTHR30213:SF1">
    <property type="entry name" value="INNER MEMBRANE PROTEIN YHJD"/>
    <property type="match status" value="1"/>
</dbReference>
<dbReference type="InterPro" id="IPR017039">
    <property type="entry name" value="Virul_fac_BrkB"/>
</dbReference>